<proteinExistence type="predicted"/>
<evidence type="ECO:0000313" key="3">
    <source>
        <dbReference type="Proteomes" id="UP001156706"/>
    </source>
</evidence>
<evidence type="ECO:0000256" key="1">
    <source>
        <dbReference type="SAM" id="MobiDB-lite"/>
    </source>
</evidence>
<evidence type="ECO:0000313" key="2">
    <source>
        <dbReference type="EMBL" id="GLR14803.1"/>
    </source>
</evidence>
<dbReference type="Proteomes" id="UP001156706">
    <property type="component" value="Unassembled WGS sequence"/>
</dbReference>
<reference evidence="3" key="1">
    <citation type="journal article" date="2019" name="Int. J. Syst. Evol. Microbiol.">
        <title>The Global Catalogue of Microorganisms (GCM) 10K type strain sequencing project: providing services to taxonomists for standard genome sequencing and annotation.</title>
        <authorList>
            <consortium name="The Broad Institute Genomics Platform"/>
            <consortium name="The Broad Institute Genome Sequencing Center for Infectious Disease"/>
            <person name="Wu L."/>
            <person name="Ma J."/>
        </authorList>
    </citation>
    <scope>NUCLEOTIDE SEQUENCE [LARGE SCALE GENOMIC DNA]</scope>
    <source>
        <strain evidence="3">NBRC 110044</strain>
    </source>
</reference>
<sequence>MLRPGSHGNQLGFLAVEGDAEEGDFSGDSHPVCQKRSIGTVSEQASNIHHLCSENRGAEYQQHASNQATARLRETADK</sequence>
<keyword evidence="3" id="KW-1185">Reference proteome</keyword>
<gene>
    <name evidence="2" type="ORF">GCM10007907_35930</name>
</gene>
<protein>
    <submittedName>
        <fullName evidence="2">Uncharacterized protein</fullName>
    </submittedName>
</protein>
<dbReference type="EMBL" id="BSOG01000005">
    <property type="protein sequence ID" value="GLR14803.1"/>
    <property type="molecule type" value="Genomic_DNA"/>
</dbReference>
<feature type="region of interest" description="Disordered" evidence="1">
    <location>
        <begin position="59"/>
        <end position="78"/>
    </location>
</feature>
<organism evidence="2 3">
    <name type="scientific">Chitinimonas prasina</name>
    <dbReference type="NCBI Taxonomy" id="1434937"/>
    <lineage>
        <taxon>Bacteria</taxon>
        <taxon>Pseudomonadati</taxon>
        <taxon>Pseudomonadota</taxon>
        <taxon>Betaproteobacteria</taxon>
        <taxon>Neisseriales</taxon>
        <taxon>Chitinibacteraceae</taxon>
        <taxon>Chitinimonas</taxon>
    </lineage>
</organism>
<accession>A0ABQ5YK26</accession>
<comment type="caution">
    <text evidence="2">The sequence shown here is derived from an EMBL/GenBank/DDBJ whole genome shotgun (WGS) entry which is preliminary data.</text>
</comment>
<name>A0ABQ5YK26_9NEIS</name>